<dbReference type="Proteomes" id="UP000283341">
    <property type="component" value="Unassembled WGS sequence"/>
</dbReference>
<sequence length="150" mass="17438">MSLENYLAKSNGPYEEILWEFRNDEIVQLYNQLRTEGFGEHFVYVKEHLTDILKYISLSPSQREQKKWTKRPDLLMFRFSALQISYSTVKFLSDASPMAQIVDSDSYRKFHSLFANLIGNIAVVNPLLSFPFADYPNPFRKGSPESLSDL</sequence>
<name>A0A412IFP5_9BACE</name>
<dbReference type="RefSeq" id="WP_118402848.1">
    <property type="nucleotide sequence ID" value="NZ_QRVJ01000012.1"/>
</dbReference>
<accession>A0A412IFP5</accession>
<evidence type="ECO:0000313" key="1">
    <source>
        <dbReference type="EMBL" id="RGS35837.1"/>
    </source>
</evidence>
<comment type="caution">
    <text evidence="1">The sequence shown here is derived from an EMBL/GenBank/DDBJ whole genome shotgun (WGS) entry which is preliminary data.</text>
</comment>
<dbReference type="EMBL" id="QRVJ01000012">
    <property type="protein sequence ID" value="RGS35837.1"/>
    <property type="molecule type" value="Genomic_DNA"/>
</dbReference>
<gene>
    <name evidence="1" type="ORF">DWX97_14310</name>
</gene>
<proteinExistence type="predicted"/>
<protein>
    <submittedName>
        <fullName evidence="1">Uncharacterized protein</fullName>
    </submittedName>
</protein>
<organism evidence="1 2">
    <name type="scientific">Bacteroides cellulosilyticus</name>
    <dbReference type="NCBI Taxonomy" id="246787"/>
    <lineage>
        <taxon>Bacteria</taxon>
        <taxon>Pseudomonadati</taxon>
        <taxon>Bacteroidota</taxon>
        <taxon>Bacteroidia</taxon>
        <taxon>Bacteroidales</taxon>
        <taxon>Bacteroidaceae</taxon>
        <taxon>Bacteroides</taxon>
    </lineage>
</organism>
<dbReference type="AlphaFoldDB" id="A0A412IFP5"/>
<reference evidence="1 2" key="1">
    <citation type="submission" date="2018-08" db="EMBL/GenBank/DDBJ databases">
        <title>A genome reference for cultivated species of the human gut microbiota.</title>
        <authorList>
            <person name="Zou Y."/>
            <person name="Xue W."/>
            <person name="Luo G."/>
        </authorList>
    </citation>
    <scope>NUCLEOTIDE SEQUENCE [LARGE SCALE GENOMIC DNA]</scope>
    <source>
        <strain evidence="1 2">AF22-3AC</strain>
    </source>
</reference>
<evidence type="ECO:0000313" key="2">
    <source>
        <dbReference type="Proteomes" id="UP000283341"/>
    </source>
</evidence>